<dbReference type="InterPro" id="IPR002885">
    <property type="entry name" value="PPR_rpt"/>
</dbReference>
<dbReference type="EMBL" id="JACMSC010000013">
    <property type="protein sequence ID" value="KAG6494019.1"/>
    <property type="molecule type" value="Genomic_DNA"/>
</dbReference>
<keyword evidence="5" id="KW-1185">Reference proteome</keyword>
<proteinExistence type="predicted"/>
<dbReference type="InterPro" id="IPR046960">
    <property type="entry name" value="PPR_At4g14850-like_plant"/>
</dbReference>
<comment type="caution">
    <text evidence="4">The sequence shown here is derived from an EMBL/GenBank/DDBJ whole genome shotgun (WGS) entry which is preliminary data.</text>
</comment>
<evidence type="ECO:0000313" key="4">
    <source>
        <dbReference type="EMBL" id="KAG6494019.1"/>
    </source>
</evidence>
<feature type="repeat" description="PPR" evidence="2">
    <location>
        <begin position="275"/>
        <end position="309"/>
    </location>
</feature>
<dbReference type="Gene3D" id="1.25.40.10">
    <property type="entry name" value="Tetratricopeptide repeat domain"/>
    <property type="match status" value="2"/>
</dbReference>
<evidence type="ECO:0000313" key="5">
    <source>
        <dbReference type="Proteomes" id="UP000734854"/>
    </source>
</evidence>
<dbReference type="AlphaFoldDB" id="A0A8J5FUD4"/>
<name>A0A8J5FUD4_ZINOF</name>
<dbReference type="Proteomes" id="UP000734854">
    <property type="component" value="Unassembled WGS sequence"/>
</dbReference>
<dbReference type="InterPro" id="IPR011990">
    <property type="entry name" value="TPR-like_helical_dom_sf"/>
</dbReference>
<dbReference type="Pfam" id="PF01535">
    <property type="entry name" value="PPR"/>
    <property type="match status" value="1"/>
</dbReference>
<dbReference type="GO" id="GO:0003723">
    <property type="term" value="F:RNA binding"/>
    <property type="evidence" value="ECO:0007669"/>
    <property type="project" value="InterPro"/>
</dbReference>
<evidence type="ECO:0008006" key="6">
    <source>
        <dbReference type="Google" id="ProtNLM"/>
    </source>
</evidence>
<keyword evidence="1" id="KW-0677">Repeat</keyword>
<dbReference type="NCBIfam" id="TIGR00756">
    <property type="entry name" value="PPR"/>
    <property type="match status" value="1"/>
</dbReference>
<dbReference type="PANTHER" id="PTHR47926:SF505">
    <property type="entry name" value="PENTATRICOPEPTIDE REPEAT (PPR) SUPERFAMILY PROTEIN"/>
    <property type="match status" value="1"/>
</dbReference>
<evidence type="ECO:0000256" key="3">
    <source>
        <dbReference type="SAM" id="MobiDB-lite"/>
    </source>
</evidence>
<dbReference type="PANTHER" id="PTHR47926">
    <property type="entry name" value="PENTATRICOPEPTIDE REPEAT-CONTAINING PROTEIN"/>
    <property type="match status" value="1"/>
</dbReference>
<feature type="compositionally biased region" description="Basic residues" evidence="3">
    <location>
        <begin position="478"/>
        <end position="488"/>
    </location>
</feature>
<sequence length="521" mass="58206">MDEGIEDNECSITQGYSLSRSFPHYGSFFSSRCYGLQALLHQLAQVLFLYLFATASCSIRHRSSLPTCYNTLILAFAAANGGAYACNVIRFFSHMRYLGSDANGLTLSSVISSVVNVIEQFYSLTITSGLDSYVFVNNALISNCSNGDFLVEAGPIFDEMFCKRDVVSWNCMIAAFGQHQGLKALNLFQAIMKKGFEIDMFMLANMLTTFMVVKDSASSAQFHIVNVLKVFKEVDDPDLVLLNTMISGSCSNLSSPSQEKQMHGLTIKIESPSNKIFVDNALVSMYAKCGNLKDANMLFEMMHQRNMKMSPQASCSSWCCLHVLAWGMLMKDGNILILRRKKLVGKNLKGNFAIKYFHVDFTRTRTGKKARSFLSKQAHIQKSAAKKVQSQSSCNTTTNFRLTSSTKGHDRKESEIRDVLVLTCPPTTAIAGKESQRVGRAFSSPWSPRAVQALWSLFTNEIKLSMRPPGPNPSQAQQRRRDRRAHRSDHREIPTPPVANTEIGEEREFLGDSPSNKQRQL</sequence>
<protein>
    <recommendedName>
        <fullName evidence="6">Pentatricopeptide repeat-containing protein</fullName>
    </recommendedName>
</protein>
<dbReference type="GO" id="GO:0009451">
    <property type="term" value="P:RNA modification"/>
    <property type="evidence" value="ECO:0007669"/>
    <property type="project" value="InterPro"/>
</dbReference>
<reference evidence="4 5" key="1">
    <citation type="submission" date="2020-08" db="EMBL/GenBank/DDBJ databases">
        <title>Plant Genome Project.</title>
        <authorList>
            <person name="Zhang R.-G."/>
        </authorList>
    </citation>
    <scope>NUCLEOTIDE SEQUENCE [LARGE SCALE GENOMIC DNA]</scope>
    <source>
        <tissue evidence="4">Rhizome</tissue>
    </source>
</reference>
<organism evidence="4 5">
    <name type="scientific">Zingiber officinale</name>
    <name type="common">Ginger</name>
    <name type="synonym">Amomum zingiber</name>
    <dbReference type="NCBI Taxonomy" id="94328"/>
    <lineage>
        <taxon>Eukaryota</taxon>
        <taxon>Viridiplantae</taxon>
        <taxon>Streptophyta</taxon>
        <taxon>Embryophyta</taxon>
        <taxon>Tracheophyta</taxon>
        <taxon>Spermatophyta</taxon>
        <taxon>Magnoliopsida</taxon>
        <taxon>Liliopsida</taxon>
        <taxon>Zingiberales</taxon>
        <taxon>Zingiberaceae</taxon>
        <taxon>Zingiber</taxon>
    </lineage>
</organism>
<dbReference type="PROSITE" id="PS51375">
    <property type="entry name" value="PPR"/>
    <property type="match status" value="1"/>
</dbReference>
<evidence type="ECO:0000256" key="1">
    <source>
        <dbReference type="ARBA" id="ARBA00022737"/>
    </source>
</evidence>
<accession>A0A8J5FUD4</accession>
<evidence type="ECO:0000256" key="2">
    <source>
        <dbReference type="PROSITE-ProRule" id="PRU00708"/>
    </source>
</evidence>
<gene>
    <name evidence="4" type="ORF">ZIOFF_049035</name>
</gene>
<feature type="region of interest" description="Disordered" evidence="3">
    <location>
        <begin position="464"/>
        <end position="521"/>
    </location>
</feature>